<dbReference type="PANTHER" id="PTHR30435:SF1">
    <property type="entry name" value="FLAGELLAR HOOK PROTEIN FLGE"/>
    <property type="match status" value="1"/>
</dbReference>
<dbReference type="Pfam" id="PF00460">
    <property type="entry name" value="Flg_bb_rod"/>
    <property type="match status" value="1"/>
</dbReference>
<keyword evidence="8" id="KW-0966">Cell projection</keyword>
<dbReference type="RefSeq" id="WP_087034255.1">
    <property type="nucleotide sequence ID" value="NZ_FJNE01000013.1"/>
</dbReference>
<evidence type="ECO:0000259" key="5">
    <source>
        <dbReference type="Pfam" id="PF00460"/>
    </source>
</evidence>
<evidence type="ECO:0000256" key="4">
    <source>
        <dbReference type="RuleBase" id="RU362116"/>
    </source>
</evidence>
<dbReference type="STRING" id="140314.SAMN04488076_12314"/>
<name>A0A143Z277_9LACT</name>
<dbReference type="GO" id="GO:0009425">
    <property type="term" value="C:bacterial-type flagellum basal body"/>
    <property type="evidence" value="ECO:0007669"/>
    <property type="project" value="UniProtKB-SubCell"/>
</dbReference>
<sequence>MLKSLYSGVSGMKNLQTKMDVISNNIANVNTTGFKTGRVRFEDMINQSLANGQENENVKQAGLGVKLGSIDTIMTSGSLQSTGRELDFGIENGDSSFFTVSEDGDDTNKSYTRDGGFYLNSDNALVTSSGYYVLGTKPTGNTEYTADFDPDTLKYDPETGLQKLEISRAITVDGKDYDLESYTVDNGGLIVGTYGDGKSYVLGQVALSKFSNAAGLAKSGGNLYAKSVNSGEPEIGTPSDDGFGNIRSGFLEMSNVDLANEFTEMIVASRAYQANSRSITTSDEMLQELLSLKR</sequence>
<keyword evidence="8" id="KW-0282">Flagellum</keyword>
<evidence type="ECO:0000256" key="2">
    <source>
        <dbReference type="ARBA" id="ARBA00009677"/>
    </source>
</evidence>
<comment type="subcellular location">
    <subcellularLocation>
        <location evidence="1 4">Bacterial flagellum basal body</location>
    </subcellularLocation>
</comment>
<dbReference type="InterPro" id="IPR010930">
    <property type="entry name" value="Flg_bb/hook_C_dom"/>
</dbReference>
<dbReference type="InterPro" id="IPR001444">
    <property type="entry name" value="Flag_bb_rod_N"/>
</dbReference>
<comment type="function">
    <text evidence="4">A flexible structure which links the flagellar filament to the drive apparatus in the basal body.</text>
</comment>
<evidence type="ECO:0000256" key="3">
    <source>
        <dbReference type="ARBA" id="ARBA00023143"/>
    </source>
</evidence>
<dbReference type="GO" id="GO:0071978">
    <property type="term" value="P:bacterial-type flagellum-dependent swarming motility"/>
    <property type="evidence" value="ECO:0007669"/>
    <property type="project" value="TreeGrafter"/>
</dbReference>
<dbReference type="PANTHER" id="PTHR30435">
    <property type="entry name" value="FLAGELLAR PROTEIN"/>
    <property type="match status" value="1"/>
</dbReference>
<dbReference type="SUPFAM" id="SSF117143">
    <property type="entry name" value="Flagellar hook protein flgE"/>
    <property type="match status" value="1"/>
</dbReference>
<evidence type="ECO:0000313" key="9">
    <source>
        <dbReference type="Proteomes" id="UP000242754"/>
    </source>
</evidence>
<dbReference type="OrthoDB" id="9804559at2"/>
<dbReference type="AlphaFoldDB" id="A0A143Z277"/>
<dbReference type="PROSITE" id="PS00588">
    <property type="entry name" value="FLAGELLA_BB_ROD"/>
    <property type="match status" value="1"/>
</dbReference>
<feature type="domain" description="Flagellar basal body rod protein N-terminal" evidence="5">
    <location>
        <begin position="5"/>
        <end position="35"/>
    </location>
</feature>
<dbReference type="Proteomes" id="UP000242754">
    <property type="component" value="Unassembled WGS sequence"/>
</dbReference>
<keyword evidence="8" id="KW-0969">Cilium</keyword>
<dbReference type="InterPro" id="IPR020013">
    <property type="entry name" value="Flagellar_FlgE/F/G"/>
</dbReference>
<evidence type="ECO:0000313" key="8">
    <source>
        <dbReference type="EMBL" id="CZR02519.1"/>
    </source>
</evidence>
<dbReference type="InterPro" id="IPR037925">
    <property type="entry name" value="FlgE/F/G-like"/>
</dbReference>
<accession>A0A143Z277</accession>
<dbReference type="InterPro" id="IPR053967">
    <property type="entry name" value="LlgE_F_G-like_D1"/>
</dbReference>
<gene>
    <name evidence="8" type="ORF">Tpal_2758</name>
</gene>
<dbReference type="GO" id="GO:0005829">
    <property type="term" value="C:cytosol"/>
    <property type="evidence" value="ECO:0007669"/>
    <property type="project" value="TreeGrafter"/>
</dbReference>
<dbReference type="Pfam" id="PF22692">
    <property type="entry name" value="LlgE_F_G_D1"/>
    <property type="match status" value="1"/>
</dbReference>
<dbReference type="NCBIfam" id="TIGR03506">
    <property type="entry name" value="FlgEFG_subfam"/>
    <property type="match status" value="2"/>
</dbReference>
<reference evidence="8 9" key="1">
    <citation type="submission" date="2016-02" db="EMBL/GenBank/DDBJ databases">
        <authorList>
            <person name="Wen L."/>
            <person name="He K."/>
            <person name="Yang H."/>
        </authorList>
    </citation>
    <scope>NUCLEOTIDE SEQUENCE [LARGE SCALE GENOMIC DNA]</scope>
    <source>
        <strain evidence="8">Trichococcus palustris</strain>
    </source>
</reference>
<proteinExistence type="inferred from homology"/>
<protein>
    <recommendedName>
        <fullName evidence="4">Flagellar hook protein FlgE</fullName>
    </recommendedName>
</protein>
<dbReference type="GO" id="GO:0009424">
    <property type="term" value="C:bacterial-type flagellum hook"/>
    <property type="evidence" value="ECO:0007669"/>
    <property type="project" value="TreeGrafter"/>
</dbReference>
<evidence type="ECO:0000256" key="1">
    <source>
        <dbReference type="ARBA" id="ARBA00004117"/>
    </source>
</evidence>
<keyword evidence="3 4" id="KW-0975">Bacterial flagellum</keyword>
<evidence type="ECO:0000259" key="6">
    <source>
        <dbReference type="Pfam" id="PF06429"/>
    </source>
</evidence>
<evidence type="ECO:0000259" key="7">
    <source>
        <dbReference type="Pfam" id="PF22692"/>
    </source>
</evidence>
<dbReference type="InterPro" id="IPR019776">
    <property type="entry name" value="Flagellar_basal_body_rod_CS"/>
</dbReference>
<organism evidence="8 9">
    <name type="scientific">Trichococcus palustris</name>
    <dbReference type="NCBI Taxonomy" id="140314"/>
    <lineage>
        <taxon>Bacteria</taxon>
        <taxon>Bacillati</taxon>
        <taxon>Bacillota</taxon>
        <taxon>Bacilli</taxon>
        <taxon>Lactobacillales</taxon>
        <taxon>Carnobacteriaceae</taxon>
        <taxon>Trichococcus</taxon>
    </lineage>
</organism>
<feature type="domain" description="Flagellar hook protein FlgE/F/G-like D1" evidence="7">
    <location>
        <begin position="96"/>
        <end position="190"/>
    </location>
</feature>
<dbReference type="EMBL" id="FJNE01000013">
    <property type="protein sequence ID" value="CZR02519.1"/>
    <property type="molecule type" value="Genomic_DNA"/>
</dbReference>
<feature type="domain" description="Flagellar basal-body/hook protein C-terminal" evidence="6">
    <location>
        <begin position="247"/>
        <end position="292"/>
    </location>
</feature>
<dbReference type="Pfam" id="PF06429">
    <property type="entry name" value="Flg_bbr_C"/>
    <property type="match status" value="1"/>
</dbReference>
<keyword evidence="9" id="KW-1185">Reference proteome</keyword>
<comment type="similarity">
    <text evidence="2 4">Belongs to the flagella basal body rod proteins family.</text>
</comment>